<keyword evidence="3" id="KW-0732">Signal</keyword>
<accession>A0A2S8GTD8</accession>
<feature type="signal peptide" evidence="3">
    <location>
        <begin position="1"/>
        <end position="22"/>
    </location>
</feature>
<feature type="chain" id="PRO_5015505340" description="EF-hand domain-containing protein" evidence="3">
    <location>
        <begin position="23"/>
        <end position="513"/>
    </location>
</feature>
<dbReference type="PANTHER" id="PTHR10827:SF98">
    <property type="entry name" value="45 KDA CALCIUM-BINDING PROTEIN"/>
    <property type="match status" value="1"/>
</dbReference>
<reference evidence="5 6" key="1">
    <citation type="submission" date="2018-02" db="EMBL/GenBank/DDBJ databases">
        <title>Comparative genomes isolates from brazilian mangrove.</title>
        <authorList>
            <person name="Araujo J.E."/>
            <person name="Taketani R.G."/>
            <person name="Silva M.C.P."/>
            <person name="Loureco M.V."/>
            <person name="Andreote F.D."/>
        </authorList>
    </citation>
    <scope>NUCLEOTIDE SEQUENCE [LARGE SCALE GENOMIC DNA]</scope>
    <source>
        <strain evidence="5 6">Nap-Phe MGV</strain>
    </source>
</reference>
<dbReference type="SMART" id="SM00054">
    <property type="entry name" value="EFh"/>
    <property type="match status" value="5"/>
</dbReference>
<evidence type="ECO:0000259" key="4">
    <source>
        <dbReference type="PROSITE" id="PS50222"/>
    </source>
</evidence>
<feature type="domain" description="EF-hand" evidence="4">
    <location>
        <begin position="143"/>
        <end position="178"/>
    </location>
</feature>
<evidence type="ECO:0000256" key="1">
    <source>
        <dbReference type="ARBA" id="ARBA00022723"/>
    </source>
</evidence>
<evidence type="ECO:0000313" key="6">
    <source>
        <dbReference type="Proteomes" id="UP000237819"/>
    </source>
</evidence>
<dbReference type="SUPFAM" id="SSF47473">
    <property type="entry name" value="EF-hand"/>
    <property type="match status" value="2"/>
</dbReference>
<dbReference type="GO" id="GO:0005509">
    <property type="term" value="F:calcium ion binding"/>
    <property type="evidence" value="ECO:0007669"/>
    <property type="project" value="InterPro"/>
</dbReference>
<protein>
    <recommendedName>
        <fullName evidence="4">EF-hand domain-containing protein</fullName>
    </recommendedName>
</protein>
<dbReference type="Pfam" id="PF13202">
    <property type="entry name" value="EF-hand_5"/>
    <property type="match status" value="5"/>
</dbReference>
<evidence type="ECO:0000313" key="5">
    <source>
        <dbReference type="EMBL" id="PQO47688.1"/>
    </source>
</evidence>
<dbReference type="PROSITE" id="PS50222">
    <property type="entry name" value="EF_HAND_2"/>
    <property type="match status" value="3"/>
</dbReference>
<comment type="caution">
    <text evidence="5">The sequence shown here is derived from an EMBL/GenBank/DDBJ whole genome shotgun (WGS) entry which is preliminary data.</text>
</comment>
<organism evidence="5 6">
    <name type="scientific">Blastopirellula marina</name>
    <dbReference type="NCBI Taxonomy" id="124"/>
    <lineage>
        <taxon>Bacteria</taxon>
        <taxon>Pseudomonadati</taxon>
        <taxon>Planctomycetota</taxon>
        <taxon>Planctomycetia</taxon>
        <taxon>Pirellulales</taxon>
        <taxon>Pirellulaceae</taxon>
        <taxon>Blastopirellula</taxon>
    </lineage>
</organism>
<keyword evidence="2" id="KW-0677">Repeat</keyword>
<dbReference type="RefSeq" id="WP_105333948.1">
    <property type="nucleotide sequence ID" value="NZ_PUHZ01000004.1"/>
</dbReference>
<evidence type="ECO:0000256" key="2">
    <source>
        <dbReference type="ARBA" id="ARBA00022737"/>
    </source>
</evidence>
<dbReference type="PROSITE" id="PS00018">
    <property type="entry name" value="EF_HAND_1"/>
    <property type="match status" value="6"/>
</dbReference>
<sequence length="513" mass="55266">MIRRSLACALMLGAGFFSGVNAGEPTQEMALVEDGALKRIALEIDCGGVSYDQLWDGKFAAIFAYCDLDGDGRLTAAEAERLPSARALREATVSGFAPIIGKSPSLEQLDQDGSGDVSLAELTAYYRSQEVGTPVVGIGAALFTAELTKSLLAQLDRNGDGQVDLEEWEQAESILDRLDQNDDELIGAGELVADITYPGASGNYLLQVPQEGSSPLPAALQNFPLALMPKQADDIVWTERLATLEGYPQKLTSAAAIAAWRKTSPVETWQLTIVKQDEQSPRLSVAGVAPSDQAAEIPCLQAAGTWVTVRADQGQTASRIARLREDLQESFARLDADQDGRLTEEERAKGNSGFGPAMIAVWDRDANRVLTKEEISAWLDLQQEIGSSLVMATILDCGDGLLELLDADRNGALSRRELRQATARLAAAGCLQDGKVDLAKLPRQLLVTVSQGMPTSVLGEIERRGPDWFLSMDRNADGHVSKDEFVGGLDAFQSLDANRDGLITVEEVEHLHN</sequence>
<dbReference type="InterPro" id="IPR018247">
    <property type="entry name" value="EF_Hand_1_Ca_BS"/>
</dbReference>
<name>A0A2S8GTD8_9BACT</name>
<dbReference type="InterPro" id="IPR002048">
    <property type="entry name" value="EF_hand_dom"/>
</dbReference>
<feature type="domain" description="EF-hand" evidence="4">
    <location>
        <begin position="460"/>
        <end position="495"/>
    </location>
</feature>
<dbReference type="OrthoDB" id="260830at2"/>
<dbReference type="CDD" id="cd00051">
    <property type="entry name" value="EFh"/>
    <property type="match status" value="1"/>
</dbReference>
<keyword evidence="1" id="KW-0479">Metal-binding</keyword>
<dbReference type="Proteomes" id="UP000237819">
    <property type="component" value="Unassembled WGS sequence"/>
</dbReference>
<dbReference type="EMBL" id="PUHZ01000004">
    <property type="protein sequence ID" value="PQO47688.1"/>
    <property type="molecule type" value="Genomic_DNA"/>
</dbReference>
<dbReference type="PANTHER" id="PTHR10827">
    <property type="entry name" value="RETICULOCALBIN"/>
    <property type="match status" value="1"/>
</dbReference>
<proteinExistence type="predicted"/>
<evidence type="ECO:0000256" key="3">
    <source>
        <dbReference type="SAM" id="SignalP"/>
    </source>
</evidence>
<feature type="domain" description="EF-hand" evidence="4">
    <location>
        <begin position="322"/>
        <end position="357"/>
    </location>
</feature>
<dbReference type="InterPro" id="IPR011992">
    <property type="entry name" value="EF-hand-dom_pair"/>
</dbReference>
<gene>
    <name evidence="5" type="ORF">C5Y93_03265</name>
</gene>
<dbReference type="AlphaFoldDB" id="A0A2S8GTD8"/>
<dbReference type="Gene3D" id="1.10.238.10">
    <property type="entry name" value="EF-hand"/>
    <property type="match status" value="4"/>
</dbReference>